<protein>
    <submittedName>
        <fullName evidence="7">LysE family translocator</fullName>
    </submittedName>
    <submittedName>
        <fullName evidence="8">Threonine/homoserine/homoserine lactone efflux protein</fullName>
    </submittedName>
</protein>
<keyword evidence="10" id="KW-1185">Reference proteome</keyword>
<reference evidence="10" key="2">
    <citation type="journal article" date="2019" name="Int. J. Syst. Evol. Microbiol.">
        <title>The Global Catalogue of Microorganisms (GCM) 10K type strain sequencing project: providing services to taxonomists for standard genome sequencing and annotation.</title>
        <authorList>
            <consortium name="The Broad Institute Genomics Platform"/>
            <consortium name="The Broad Institute Genome Sequencing Center for Infectious Disease"/>
            <person name="Wu L."/>
            <person name="Ma J."/>
        </authorList>
    </citation>
    <scope>NUCLEOTIDE SEQUENCE [LARGE SCALE GENOMIC DNA]</scope>
    <source>
        <strain evidence="10">JCM 10667</strain>
    </source>
</reference>
<evidence type="ECO:0000313" key="10">
    <source>
        <dbReference type="Proteomes" id="UP001501427"/>
    </source>
</evidence>
<evidence type="ECO:0000313" key="8">
    <source>
        <dbReference type="EMBL" id="MBB4774603.1"/>
    </source>
</evidence>
<reference evidence="7" key="4">
    <citation type="submission" date="2023-12" db="EMBL/GenBank/DDBJ databases">
        <authorList>
            <person name="Sun Q."/>
            <person name="Inoue M."/>
        </authorList>
    </citation>
    <scope>NUCLEOTIDE SEQUENCE</scope>
    <source>
        <strain evidence="7">JCM 10667</strain>
    </source>
</reference>
<evidence type="ECO:0000256" key="6">
    <source>
        <dbReference type="SAM" id="Phobius"/>
    </source>
</evidence>
<feature type="transmembrane region" description="Helical" evidence="6">
    <location>
        <begin position="6"/>
        <end position="29"/>
    </location>
</feature>
<sequence length="213" mass="22330">MVDTSLYAAFVVAALALCLTPGPDMMFVVAMGGRGGPVAGVLAAAGVGTGALTHAVAAMLGLSALFTALPTLYHVLRWAGAAYLLYLAVKAFRDRGDPVGEPDGAGPEKQHAQRRRAYWQGVVTNLLNPKVILFNIAFLPQFVNPSLGHPMMQFLVLGITLVLIGLAVDSGVGLLAGRLADLLRRSRRVARGLNIFSGTVFTGLAVRLVAVPK</sequence>
<name>A0A7W7ID91_9ACTN</name>
<dbReference type="GO" id="GO:0005886">
    <property type="term" value="C:plasma membrane"/>
    <property type="evidence" value="ECO:0007669"/>
    <property type="project" value="UniProtKB-SubCell"/>
</dbReference>
<dbReference type="EMBL" id="JACHMV010000001">
    <property type="protein sequence ID" value="MBB4774603.1"/>
    <property type="molecule type" value="Genomic_DNA"/>
</dbReference>
<accession>A0A7W7ID91</accession>
<reference evidence="7" key="1">
    <citation type="journal article" date="2014" name="Int. J. Syst. Evol. Microbiol.">
        <title>Complete genome of a new Firmicutes species belonging to the dominant human colonic microbiota ('Ruminococcus bicirculans') reveals two chromosomes and a selective capacity to utilize plant glucans.</title>
        <authorList>
            <consortium name="NISC Comparative Sequencing Program"/>
            <person name="Wegmann U."/>
            <person name="Louis P."/>
            <person name="Goesmann A."/>
            <person name="Henrissat B."/>
            <person name="Duncan S.H."/>
            <person name="Flint H.J."/>
        </authorList>
    </citation>
    <scope>NUCLEOTIDE SEQUENCE</scope>
    <source>
        <strain evidence="7">JCM 10667</strain>
    </source>
</reference>
<dbReference type="PANTHER" id="PTHR30086:SF20">
    <property type="entry name" value="ARGININE EXPORTER PROTEIN ARGO-RELATED"/>
    <property type="match status" value="1"/>
</dbReference>
<gene>
    <name evidence="8" type="ORF">F4557_003021</name>
    <name evidence="7" type="ORF">GCM10009546_58040</name>
</gene>
<evidence type="ECO:0000256" key="1">
    <source>
        <dbReference type="ARBA" id="ARBA00004651"/>
    </source>
</evidence>
<dbReference type="Pfam" id="PF01810">
    <property type="entry name" value="LysE"/>
    <property type="match status" value="1"/>
</dbReference>
<evidence type="ECO:0000256" key="3">
    <source>
        <dbReference type="ARBA" id="ARBA00022692"/>
    </source>
</evidence>
<keyword evidence="4 6" id="KW-1133">Transmembrane helix</keyword>
<feature type="transmembrane region" description="Helical" evidence="6">
    <location>
        <begin position="189"/>
        <end position="210"/>
    </location>
</feature>
<dbReference type="Proteomes" id="UP000549343">
    <property type="component" value="Unassembled WGS sequence"/>
</dbReference>
<comment type="caution">
    <text evidence="8">The sequence shown here is derived from an EMBL/GenBank/DDBJ whole genome shotgun (WGS) entry which is preliminary data.</text>
</comment>
<dbReference type="AlphaFoldDB" id="A0A7W7ID91"/>
<dbReference type="InterPro" id="IPR001123">
    <property type="entry name" value="LeuE-type"/>
</dbReference>
<dbReference type="PIRSF" id="PIRSF006324">
    <property type="entry name" value="LeuE"/>
    <property type="match status" value="1"/>
</dbReference>
<feature type="transmembrane region" description="Helical" evidence="6">
    <location>
        <begin position="41"/>
        <end position="66"/>
    </location>
</feature>
<feature type="transmembrane region" description="Helical" evidence="6">
    <location>
        <begin position="151"/>
        <end position="177"/>
    </location>
</feature>
<dbReference type="EMBL" id="BAAAHD010000066">
    <property type="protein sequence ID" value="GAA0588086.1"/>
    <property type="molecule type" value="Genomic_DNA"/>
</dbReference>
<evidence type="ECO:0000313" key="7">
    <source>
        <dbReference type="EMBL" id="GAA0588086.1"/>
    </source>
</evidence>
<dbReference type="PANTHER" id="PTHR30086">
    <property type="entry name" value="ARGININE EXPORTER PROTEIN ARGO"/>
    <property type="match status" value="1"/>
</dbReference>
<keyword evidence="2" id="KW-1003">Cell membrane</keyword>
<keyword evidence="5 6" id="KW-0472">Membrane</keyword>
<dbReference type="RefSeq" id="WP_184883338.1">
    <property type="nucleotide sequence ID" value="NZ_BAAAHD010000066.1"/>
</dbReference>
<organism evidence="8 9">
    <name type="scientific">Actinomadura livida</name>
    <dbReference type="NCBI Taxonomy" id="79909"/>
    <lineage>
        <taxon>Bacteria</taxon>
        <taxon>Bacillati</taxon>
        <taxon>Actinomycetota</taxon>
        <taxon>Actinomycetes</taxon>
        <taxon>Streptosporangiales</taxon>
        <taxon>Thermomonosporaceae</taxon>
        <taxon>Actinomadura</taxon>
    </lineage>
</organism>
<dbReference type="GO" id="GO:0015171">
    <property type="term" value="F:amino acid transmembrane transporter activity"/>
    <property type="evidence" value="ECO:0007669"/>
    <property type="project" value="TreeGrafter"/>
</dbReference>
<dbReference type="Proteomes" id="UP001501427">
    <property type="component" value="Unassembled WGS sequence"/>
</dbReference>
<feature type="transmembrane region" description="Helical" evidence="6">
    <location>
        <begin position="117"/>
        <end position="139"/>
    </location>
</feature>
<evidence type="ECO:0000256" key="2">
    <source>
        <dbReference type="ARBA" id="ARBA00022475"/>
    </source>
</evidence>
<proteinExistence type="predicted"/>
<reference evidence="8 9" key="3">
    <citation type="submission" date="2020-08" db="EMBL/GenBank/DDBJ databases">
        <title>Sequencing the genomes of 1000 actinobacteria strains.</title>
        <authorList>
            <person name="Klenk H.-P."/>
        </authorList>
    </citation>
    <scope>NUCLEOTIDE SEQUENCE [LARGE SCALE GENOMIC DNA]</scope>
    <source>
        <strain evidence="8 9">DSM 44772</strain>
    </source>
</reference>
<evidence type="ECO:0000313" key="9">
    <source>
        <dbReference type="Proteomes" id="UP000549343"/>
    </source>
</evidence>
<evidence type="ECO:0000256" key="5">
    <source>
        <dbReference type="ARBA" id="ARBA00023136"/>
    </source>
</evidence>
<feature type="transmembrane region" description="Helical" evidence="6">
    <location>
        <begin position="72"/>
        <end position="89"/>
    </location>
</feature>
<keyword evidence="3 6" id="KW-0812">Transmembrane</keyword>
<comment type="subcellular location">
    <subcellularLocation>
        <location evidence="1">Cell membrane</location>
        <topology evidence="1">Multi-pass membrane protein</topology>
    </subcellularLocation>
</comment>
<evidence type="ECO:0000256" key="4">
    <source>
        <dbReference type="ARBA" id="ARBA00022989"/>
    </source>
</evidence>